<dbReference type="Proteomes" id="UP001497644">
    <property type="component" value="Chromosome 7"/>
</dbReference>
<protein>
    <recommendedName>
        <fullName evidence="3">Secreted protein</fullName>
    </recommendedName>
</protein>
<evidence type="ECO:0000313" key="1">
    <source>
        <dbReference type="EMBL" id="CAL1687036.1"/>
    </source>
</evidence>
<keyword evidence="2" id="KW-1185">Reference proteome</keyword>
<accession>A0AAV2P2G4</accession>
<organism evidence="1 2">
    <name type="scientific">Lasius platythorax</name>
    <dbReference type="NCBI Taxonomy" id="488582"/>
    <lineage>
        <taxon>Eukaryota</taxon>
        <taxon>Metazoa</taxon>
        <taxon>Ecdysozoa</taxon>
        <taxon>Arthropoda</taxon>
        <taxon>Hexapoda</taxon>
        <taxon>Insecta</taxon>
        <taxon>Pterygota</taxon>
        <taxon>Neoptera</taxon>
        <taxon>Endopterygota</taxon>
        <taxon>Hymenoptera</taxon>
        <taxon>Apocrita</taxon>
        <taxon>Aculeata</taxon>
        <taxon>Formicoidea</taxon>
        <taxon>Formicidae</taxon>
        <taxon>Formicinae</taxon>
        <taxon>Lasius</taxon>
        <taxon>Lasius</taxon>
    </lineage>
</organism>
<sequence>MLPTGKLHQFSKNSTRYIGTFFSKVVLCSLLSRHVALNRGLMIVFVTLMCCDDCKAQSQQPGLNATAAFGWCLRYAATVTRRNARRMVV</sequence>
<evidence type="ECO:0008006" key="3">
    <source>
        <dbReference type="Google" id="ProtNLM"/>
    </source>
</evidence>
<gene>
    <name evidence="1" type="ORF">LPLAT_LOCUS12315</name>
</gene>
<dbReference type="EMBL" id="OZ034830">
    <property type="protein sequence ID" value="CAL1687036.1"/>
    <property type="molecule type" value="Genomic_DNA"/>
</dbReference>
<proteinExistence type="predicted"/>
<reference evidence="1" key="1">
    <citation type="submission" date="2024-04" db="EMBL/GenBank/DDBJ databases">
        <authorList>
            <consortium name="Molecular Ecology Group"/>
        </authorList>
    </citation>
    <scope>NUCLEOTIDE SEQUENCE</scope>
</reference>
<name>A0AAV2P2G4_9HYME</name>
<dbReference type="AlphaFoldDB" id="A0AAV2P2G4"/>
<evidence type="ECO:0000313" key="2">
    <source>
        <dbReference type="Proteomes" id="UP001497644"/>
    </source>
</evidence>